<proteinExistence type="predicted"/>
<gene>
    <name evidence="1" type="ORF">V6N11_059532</name>
</gene>
<dbReference type="PANTHER" id="PTHR46183:SF4">
    <property type="entry name" value="PROTEIN PHOX4"/>
    <property type="match status" value="1"/>
</dbReference>
<dbReference type="Proteomes" id="UP001396334">
    <property type="component" value="Unassembled WGS sequence"/>
</dbReference>
<keyword evidence="2" id="KW-1185">Reference proteome</keyword>
<organism evidence="1 2">
    <name type="scientific">Hibiscus sabdariffa</name>
    <name type="common">roselle</name>
    <dbReference type="NCBI Taxonomy" id="183260"/>
    <lineage>
        <taxon>Eukaryota</taxon>
        <taxon>Viridiplantae</taxon>
        <taxon>Streptophyta</taxon>
        <taxon>Embryophyta</taxon>
        <taxon>Tracheophyta</taxon>
        <taxon>Spermatophyta</taxon>
        <taxon>Magnoliopsida</taxon>
        <taxon>eudicotyledons</taxon>
        <taxon>Gunneridae</taxon>
        <taxon>Pentapetalae</taxon>
        <taxon>rosids</taxon>
        <taxon>malvids</taxon>
        <taxon>Malvales</taxon>
        <taxon>Malvaceae</taxon>
        <taxon>Malvoideae</taxon>
        <taxon>Hibiscus</taxon>
    </lineage>
</organism>
<dbReference type="InterPro" id="IPR044517">
    <property type="entry name" value="PHOX1-4"/>
</dbReference>
<sequence>MFDELSTPIKEELDGFDDSTVVPLEDDLIKGSGEIQEFDEMLVPTAEVIDGEKINSELGEIMDKGSVFEGCDRVENMRICRQFSKVDGSHQNGHFKQLESTMEHMGEHSDVESRDGVKYKDPKSGLVTMTSTDDLRLAESVGGGSRGSLSLYTIEVSSNQKPTYKGVSKENMVKSEEKLNNGVKNGEAIKGTCMEDWIG</sequence>
<dbReference type="PANTHER" id="PTHR46183">
    <property type="entry name" value="PROTEIN CLMP1"/>
    <property type="match status" value="1"/>
</dbReference>
<reference evidence="1 2" key="1">
    <citation type="journal article" date="2024" name="G3 (Bethesda)">
        <title>Genome assembly of Hibiscus sabdariffa L. provides insights into metabolisms of medicinal natural products.</title>
        <authorList>
            <person name="Kim T."/>
        </authorList>
    </citation>
    <scope>NUCLEOTIDE SEQUENCE [LARGE SCALE GENOMIC DNA]</scope>
    <source>
        <strain evidence="1">TK-2024</strain>
        <tissue evidence="1">Old leaves</tissue>
    </source>
</reference>
<evidence type="ECO:0000313" key="2">
    <source>
        <dbReference type="Proteomes" id="UP001396334"/>
    </source>
</evidence>
<comment type="caution">
    <text evidence="1">The sequence shown here is derived from an EMBL/GenBank/DDBJ whole genome shotgun (WGS) entry which is preliminary data.</text>
</comment>
<evidence type="ECO:0000313" key="1">
    <source>
        <dbReference type="EMBL" id="KAK8977902.1"/>
    </source>
</evidence>
<dbReference type="EMBL" id="JBBPBN010000115">
    <property type="protein sequence ID" value="KAK8977902.1"/>
    <property type="molecule type" value="Genomic_DNA"/>
</dbReference>
<protein>
    <submittedName>
        <fullName evidence="1">Uncharacterized protein</fullName>
    </submittedName>
</protein>
<name>A0ABR2NP13_9ROSI</name>
<accession>A0ABR2NP13</accession>